<evidence type="ECO:0000256" key="3">
    <source>
        <dbReference type="ARBA" id="ARBA00023054"/>
    </source>
</evidence>
<proteinExistence type="inferred from homology"/>
<dbReference type="SUPFAM" id="SSF47095">
    <property type="entry name" value="HMG-box"/>
    <property type="match status" value="1"/>
</dbReference>
<name>A0A815MQR0_9BILA</name>
<comment type="subcellular location">
    <subcellularLocation>
        <location evidence="1">Midbody</location>
    </subcellularLocation>
</comment>
<dbReference type="GO" id="GO:0006366">
    <property type="term" value="P:transcription by RNA polymerase II"/>
    <property type="evidence" value="ECO:0007669"/>
    <property type="project" value="TreeGrafter"/>
</dbReference>
<accession>A0A815MQR0</accession>
<evidence type="ECO:0000256" key="1">
    <source>
        <dbReference type="ARBA" id="ARBA00004214"/>
    </source>
</evidence>
<dbReference type="GO" id="GO:0003713">
    <property type="term" value="F:transcription coactivator activity"/>
    <property type="evidence" value="ECO:0007669"/>
    <property type="project" value="TreeGrafter"/>
</dbReference>
<dbReference type="InterPro" id="IPR036910">
    <property type="entry name" value="HMG_box_dom_sf"/>
</dbReference>
<evidence type="ECO:0000313" key="6">
    <source>
        <dbReference type="EMBL" id="CAF1426148.1"/>
    </source>
</evidence>
<evidence type="ECO:0000256" key="2">
    <source>
        <dbReference type="ARBA" id="ARBA00008296"/>
    </source>
</evidence>
<protein>
    <recommendedName>
        <fullName evidence="5">Coiled-coil domain-containing protein</fullName>
    </recommendedName>
</protein>
<evidence type="ECO:0000259" key="5">
    <source>
        <dbReference type="Pfam" id="PF06244"/>
    </source>
</evidence>
<dbReference type="InterPro" id="IPR054414">
    <property type="entry name" value="Ccdc124/Oxs1_C"/>
</dbReference>
<dbReference type="GO" id="GO:0005634">
    <property type="term" value="C:nucleus"/>
    <property type="evidence" value="ECO:0007669"/>
    <property type="project" value="TreeGrafter"/>
</dbReference>
<feature type="domain" description="Coiled-coil" evidence="5">
    <location>
        <begin position="148"/>
        <end position="229"/>
    </location>
</feature>
<organism evidence="6 7">
    <name type="scientific">Adineta steineri</name>
    <dbReference type="NCBI Taxonomy" id="433720"/>
    <lineage>
        <taxon>Eukaryota</taxon>
        <taxon>Metazoa</taxon>
        <taxon>Spiralia</taxon>
        <taxon>Gnathifera</taxon>
        <taxon>Rotifera</taxon>
        <taxon>Eurotatoria</taxon>
        <taxon>Bdelloidea</taxon>
        <taxon>Adinetida</taxon>
        <taxon>Adinetidae</taxon>
        <taxon>Adineta</taxon>
    </lineage>
</organism>
<feature type="compositionally biased region" description="Basic and acidic residues" evidence="4">
    <location>
        <begin position="13"/>
        <end position="69"/>
    </location>
</feature>
<dbReference type="PANTHER" id="PTHR21680">
    <property type="entry name" value="COILED-COIL DOMAIN-CONTAINING PROTEIN 124"/>
    <property type="match status" value="1"/>
</dbReference>
<dbReference type="InterPro" id="IPR010422">
    <property type="entry name" value="Ccdc124/Oxs1"/>
</dbReference>
<keyword evidence="3" id="KW-0175">Coiled coil</keyword>
<feature type="region of interest" description="Disordered" evidence="4">
    <location>
        <begin position="219"/>
        <end position="255"/>
    </location>
</feature>
<feature type="region of interest" description="Disordered" evidence="4">
    <location>
        <begin position="1"/>
        <end position="69"/>
    </location>
</feature>
<evidence type="ECO:0000256" key="4">
    <source>
        <dbReference type="SAM" id="MobiDB-lite"/>
    </source>
</evidence>
<dbReference type="AlphaFoldDB" id="A0A815MQR0"/>
<gene>
    <name evidence="6" type="ORF">JYZ213_LOCUS39289</name>
</gene>
<evidence type="ECO:0000313" key="7">
    <source>
        <dbReference type="Proteomes" id="UP000663845"/>
    </source>
</evidence>
<dbReference type="Proteomes" id="UP000663845">
    <property type="component" value="Unassembled WGS sequence"/>
</dbReference>
<comment type="caution">
    <text evidence="6">The sequence shown here is derived from an EMBL/GenBank/DDBJ whole genome shotgun (WGS) entry which is preliminary data.</text>
</comment>
<sequence>MSSKKFGINTKSAEARARKDAVKESSNRDKQQKLEDEYWRDDDKQIQKKQQRKDERDQKENEKLQRKQELAKLVEQEEAALTASKAKAKSDLAPKKVTQAQIQQRQAAAATSTIPNRNIEFFDYHLPIINLILEPKRTTIDDIPLEENINRLQIDGASARNVDDAVHVLRSTEASVDTHPEKRMKAAYDTFENENLPKLKQEHPTLRLSQLKQLLKKEWMKSPDNPFNKPTKAYNELGNSKQYNLPEEKDSDNDD</sequence>
<dbReference type="PANTHER" id="PTHR21680:SF0">
    <property type="entry name" value="COILED-COIL DOMAIN-CONTAINING PROTEIN 124"/>
    <property type="match status" value="1"/>
</dbReference>
<dbReference type="Pfam" id="PF06244">
    <property type="entry name" value="Ccdc124"/>
    <property type="match status" value="1"/>
</dbReference>
<comment type="similarity">
    <text evidence="2">Belongs to the CCDC124 family.</text>
</comment>
<reference evidence="6" key="1">
    <citation type="submission" date="2021-02" db="EMBL/GenBank/DDBJ databases">
        <authorList>
            <person name="Nowell W R."/>
        </authorList>
    </citation>
    <scope>NUCLEOTIDE SEQUENCE</scope>
</reference>
<dbReference type="EMBL" id="CAJNOG010001257">
    <property type="protein sequence ID" value="CAF1426148.1"/>
    <property type="molecule type" value="Genomic_DNA"/>
</dbReference>
<dbReference type="GO" id="GO:0030496">
    <property type="term" value="C:midbody"/>
    <property type="evidence" value="ECO:0007669"/>
    <property type="project" value="UniProtKB-SubCell"/>
</dbReference>